<keyword evidence="9" id="KW-1185">Reference proteome</keyword>
<dbReference type="STRING" id="283909.R7UFW6"/>
<gene>
    <name evidence="7" type="ORF">CAPTEDRAFT_166206</name>
</gene>
<dbReference type="InterPro" id="IPR015224">
    <property type="entry name" value="Talin_cent"/>
</dbReference>
<dbReference type="GO" id="GO:0030036">
    <property type="term" value="P:actin cytoskeleton organization"/>
    <property type="evidence" value="ECO:0007669"/>
    <property type="project" value="TreeGrafter"/>
</dbReference>
<dbReference type="InterPro" id="IPR032425">
    <property type="entry name" value="FERM_f0"/>
</dbReference>
<dbReference type="SUPFAM" id="SSF50729">
    <property type="entry name" value="PH domain-like"/>
    <property type="match status" value="1"/>
</dbReference>
<dbReference type="InterPro" id="IPR019748">
    <property type="entry name" value="FERM_central"/>
</dbReference>
<dbReference type="FunFam" id="1.20.1420.10:FF:000002">
    <property type="entry name" value="Talin 2"/>
    <property type="match status" value="1"/>
</dbReference>
<dbReference type="GO" id="GO:0005737">
    <property type="term" value="C:cytoplasm"/>
    <property type="evidence" value="ECO:0007669"/>
    <property type="project" value="TreeGrafter"/>
</dbReference>
<dbReference type="InterPro" id="IPR054060">
    <property type="entry name" value="TLN1-like_RS"/>
</dbReference>
<dbReference type="InterPro" id="IPR035963">
    <property type="entry name" value="FERM_2"/>
</dbReference>
<dbReference type="SUPFAM" id="SSF109880">
    <property type="entry name" value="A middle domain of Talin 1"/>
    <property type="match status" value="1"/>
</dbReference>
<dbReference type="InterPro" id="IPR037438">
    <property type="entry name" value="Talin1/2-RS"/>
</dbReference>
<dbReference type="CDD" id="cd17089">
    <property type="entry name" value="FERM_F0_TLN"/>
    <property type="match status" value="1"/>
</dbReference>
<dbReference type="SMART" id="SM01244">
    <property type="entry name" value="IRS"/>
    <property type="match status" value="1"/>
</dbReference>
<dbReference type="OrthoDB" id="10262320at2759"/>
<keyword evidence="4" id="KW-0175">Coiled coil</keyword>
<protein>
    <recommendedName>
        <fullName evidence="10">FERM domain-containing protein</fullName>
    </recommendedName>
</protein>
<dbReference type="FunFam" id="1.20.80.10:FF:000007">
    <property type="entry name" value="Talin 2"/>
    <property type="match status" value="1"/>
</dbReference>
<dbReference type="Proteomes" id="UP000014760">
    <property type="component" value="Unassembled WGS sequence"/>
</dbReference>
<dbReference type="EMBL" id="KB301807">
    <property type="protein sequence ID" value="ELU05070.1"/>
    <property type="molecule type" value="Genomic_DNA"/>
</dbReference>
<dbReference type="InterPro" id="IPR057346">
    <property type="entry name" value="Talin1/2_VBS2"/>
</dbReference>
<keyword evidence="3" id="KW-0206">Cytoskeleton</keyword>
<dbReference type="InterPro" id="IPR002404">
    <property type="entry name" value="IRS_PTB"/>
</dbReference>
<dbReference type="EMBL" id="AMQN01007959">
    <property type="status" value="NOT_ANNOTATED_CDS"/>
    <property type="molecule type" value="Genomic_DNA"/>
</dbReference>
<dbReference type="SMART" id="SM00307">
    <property type="entry name" value="ILWEQ"/>
    <property type="match status" value="1"/>
</dbReference>
<dbReference type="EMBL" id="AMQN01007960">
    <property type="status" value="NOT_ANNOTATED_CDS"/>
    <property type="molecule type" value="Genomic_DNA"/>
</dbReference>
<dbReference type="InterPro" id="IPR002558">
    <property type="entry name" value="ILWEQ_dom"/>
</dbReference>
<evidence type="ECO:0000256" key="1">
    <source>
        <dbReference type="ARBA" id="ARBA00004245"/>
    </source>
</evidence>
<dbReference type="SMART" id="SM00295">
    <property type="entry name" value="B41"/>
    <property type="match status" value="1"/>
</dbReference>
<dbReference type="GO" id="GO:0005178">
    <property type="term" value="F:integrin binding"/>
    <property type="evidence" value="ECO:0007669"/>
    <property type="project" value="TreeGrafter"/>
</dbReference>
<dbReference type="GO" id="GO:0005886">
    <property type="term" value="C:plasma membrane"/>
    <property type="evidence" value="ECO:0007669"/>
    <property type="project" value="TreeGrafter"/>
</dbReference>
<dbReference type="Pfam" id="PF02174">
    <property type="entry name" value="IRS"/>
    <property type="match status" value="1"/>
</dbReference>
<evidence type="ECO:0000256" key="3">
    <source>
        <dbReference type="ARBA" id="ARBA00023212"/>
    </source>
</evidence>
<dbReference type="CDD" id="cd12150">
    <property type="entry name" value="talin-RS"/>
    <property type="match status" value="1"/>
</dbReference>
<dbReference type="Pfam" id="PF01608">
    <property type="entry name" value="I_LWEQ"/>
    <property type="match status" value="1"/>
</dbReference>
<evidence type="ECO:0000259" key="5">
    <source>
        <dbReference type="PROSITE" id="PS50057"/>
    </source>
</evidence>
<dbReference type="CDD" id="cd10569">
    <property type="entry name" value="FERM_C_Talin"/>
    <property type="match status" value="1"/>
</dbReference>
<feature type="coiled-coil region" evidence="4">
    <location>
        <begin position="1026"/>
        <end position="1053"/>
    </location>
</feature>
<dbReference type="Pfam" id="PF16511">
    <property type="entry name" value="FERM_f0"/>
    <property type="match status" value="1"/>
</dbReference>
<dbReference type="HOGENOM" id="CLU_000364_1_1_1"/>
<dbReference type="InterPro" id="IPR000299">
    <property type="entry name" value="FERM_domain"/>
</dbReference>
<evidence type="ECO:0000256" key="2">
    <source>
        <dbReference type="ARBA" id="ARBA00022490"/>
    </source>
</evidence>
<dbReference type="SUPFAM" id="SSF47031">
    <property type="entry name" value="Second domain of FERM"/>
    <property type="match status" value="1"/>
</dbReference>
<reference evidence="8" key="3">
    <citation type="submission" date="2015-06" db="UniProtKB">
        <authorList>
            <consortium name="EnsemblMetazoa"/>
        </authorList>
    </citation>
    <scope>IDENTIFICATION</scope>
</reference>
<reference evidence="7 9" key="2">
    <citation type="journal article" date="2013" name="Nature">
        <title>Insights into bilaterian evolution from three spiralian genomes.</title>
        <authorList>
            <person name="Simakov O."/>
            <person name="Marletaz F."/>
            <person name="Cho S.J."/>
            <person name="Edsinger-Gonzales E."/>
            <person name="Havlak P."/>
            <person name="Hellsten U."/>
            <person name="Kuo D.H."/>
            <person name="Larsson T."/>
            <person name="Lv J."/>
            <person name="Arendt D."/>
            <person name="Savage R."/>
            <person name="Osoegawa K."/>
            <person name="de Jong P."/>
            <person name="Grimwood J."/>
            <person name="Chapman J.A."/>
            <person name="Shapiro H."/>
            <person name="Aerts A."/>
            <person name="Otillar R.P."/>
            <person name="Terry A.Y."/>
            <person name="Boore J.L."/>
            <person name="Grigoriev I.V."/>
            <person name="Lindberg D.R."/>
            <person name="Seaver E.C."/>
            <person name="Weisblat D.A."/>
            <person name="Putnam N.H."/>
            <person name="Rokhsar D.S."/>
        </authorList>
    </citation>
    <scope>NUCLEOTIDE SEQUENCE</scope>
    <source>
        <strain evidence="7 9">I ESC-2004</strain>
    </source>
</reference>
<evidence type="ECO:0000313" key="7">
    <source>
        <dbReference type="EMBL" id="ELU05070.1"/>
    </source>
</evidence>
<dbReference type="FunFam" id="2.30.29.30:FF:000028">
    <property type="entry name" value="Talin 2"/>
    <property type="match status" value="1"/>
</dbReference>
<dbReference type="GO" id="GO:0001726">
    <property type="term" value="C:ruffle"/>
    <property type="evidence" value="ECO:0007669"/>
    <property type="project" value="InterPro"/>
</dbReference>
<dbReference type="Gene3D" id="3.10.20.90">
    <property type="entry name" value="Phosphatidylinositol 3-kinase Catalytic Subunit, Chain A, domain 1"/>
    <property type="match status" value="2"/>
</dbReference>
<dbReference type="GO" id="GO:0098609">
    <property type="term" value="P:cell-cell adhesion"/>
    <property type="evidence" value="ECO:0007669"/>
    <property type="project" value="TreeGrafter"/>
</dbReference>
<dbReference type="GO" id="GO:0051015">
    <property type="term" value="F:actin filament binding"/>
    <property type="evidence" value="ECO:0007669"/>
    <property type="project" value="InterPro"/>
</dbReference>
<dbReference type="Gene3D" id="1.20.120.230">
    <property type="entry name" value="Alpha-catenin/vinculin-like"/>
    <property type="match status" value="5"/>
</dbReference>
<dbReference type="InterPro" id="IPR011993">
    <property type="entry name" value="PH-like_dom_sf"/>
</dbReference>
<proteinExistence type="predicted"/>
<dbReference type="InterPro" id="IPR035964">
    <property type="entry name" value="I/LWEQ_dom_sf"/>
</dbReference>
<dbReference type="Pfam" id="PF09141">
    <property type="entry name" value="Talin_middle"/>
    <property type="match status" value="1"/>
</dbReference>
<dbReference type="Pfam" id="PF21692">
    <property type="entry name" value="Talin_R4"/>
    <property type="match status" value="1"/>
</dbReference>
<dbReference type="InterPro" id="IPR019749">
    <property type="entry name" value="Band_41_domain"/>
</dbReference>
<dbReference type="Pfam" id="PF21865">
    <property type="entry name" value="TLN1-like_RS"/>
    <property type="match status" value="3"/>
</dbReference>
<dbReference type="FunFam" id="1.20.1420.10:FF:000006">
    <property type="entry name" value="Talin 2"/>
    <property type="match status" value="1"/>
</dbReference>
<name>R7UFW6_CAPTE</name>
<reference evidence="9" key="1">
    <citation type="submission" date="2012-12" db="EMBL/GenBank/DDBJ databases">
        <authorList>
            <person name="Hellsten U."/>
            <person name="Grimwood J."/>
            <person name="Chapman J.A."/>
            <person name="Shapiro H."/>
            <person name="Aerts A."/>
            <person name="Otillar R.P."/>
            <person name="Terry A.Y."/>
            <person name="Boore J.L."/>
            <person name="Simakov O."/>
            <person name="Marletaz F."/>
            <person name="Cho S.-J."/>
            <person name="Edsinger-Gonzales E."/>
            <person name="Havlak P."/>
            <person name="Kuo D.-H."/>
            <person name="Larsson T."/>
            <person name="Lv J."/>
            <person name="Arendt D."/>
            <person name="Savage R."/>
            <person name="Osoegawa K."/>
            <person name="de Jong P."/>
            <person name="Lindberg D.R."/>
            <person name="Seaver E.C."/>
            <person name="Weisblat D.A."/>
            <person name="Putnam N.H."/>
            <person name="Grigoriev I.V."/>
            <person name="Rokhsar D.S."/>
        </authorList>
    </citation>
    <scope>NUCLEOTIDE SEQUENCE</scope>
    <source>
        <strain evidence="9">I ESC-2004</strain>
    </source>
</reference>
<dbReference type="InterPro" id="IPR054082">
    <property type="entry name" value="Talin_IBS2B"/>
</dbReference>
<dbReference type="InterPro" id="IPR029071">
    <property type="entry name" value="Ubiquitin-like_domsf"/>
</dbReference>
<evidence type="ECO:0000259" key="6">
    <source>
        <dbReference type="PROSITE" id="PS50945"/>
    </source>
</evidence>
<dbReference type="Pfam" id="PF08913">
    <property type="entry name" value="VBS"/>
    <property type="match status" value="1"/>
</dbReference>
<dbReference type="GO" id="GO:0005856">
    <property type="term" value="C:cytoskeleton"/>
    <property type="evidence" value="ECO:0007669"/>
    <property type="project" value="UniProtKB-SubCell"/>
</dbReference>
<dbReference type="FunCoup" id="R7UFW6">
    <property type="interactions" value="636"/>
</dbReference>
<dbReference type="FunFam" id="1.20.120.230:FF:000002">
    <property type="entry name" value="Talin 2"/>
    <property type="match status" value="1"/>
</dbReference>
<comment type="subcellular location">
    <subcellularLocation>
        <location evidence="1">Cytoplasm</location>
        <location evidence="1">Cytoskeleton</location>
    </subcellularLocation>
</comment>
<dbReference type="PANTHER" id="PTHR19981:SF1">
    <property type="entry name" value="RHEA, ISOFORM B"/>
    <property type="match status" value="1"/>
</dbReference>
<dbReference type="SUPFAM" id="SSF47220">
    <property type="entry name" value="alpha-catenin/vinculin-like"/>
    <property type="match status" value="5"/>
</dbReference>
<evidence type="ECO:0000313" key="8">
    <source>
        <dbReference type="EnsemblMetazoa" id="CapteP166206"/>
    </source>
</evidence>
<dbReference type="Gene3D" id="2.30.29.30">
    <property type="entry name" value="Pleckstrin-homology domain (PH domain)/Phosphotyrosine-binding domain (PTB)"/>
    <property type="match status" value="1"/>
</dbReference>
<dbReference type="InterPro" id="IPR036476">
    <property type="entry name" value="Talin_cent_sf"/>
</dbReference>
<evidence type="ECO:0000313" key="9">
    <source>
        <dbReference type="Proteomes" id="UP000014760"/>
    </source>
</evidence>
<evidence type="ECO:0008006" key="10">
    <source>
        <dbReference type="Google" id="ProtNLM"/>
    </source>
</evidence>
<dbReference type="CDD" id="cd17090">
    <property type="entry name" value="FERM_F1_TLN"/>
    <property type="match status" value="1"/>
</dbReference>
<dbReference type="Pfam" id="PF25177">
    <property type="entry name" value="Talin_VBS2"/>
    <property type="match status" value="1"/>
</dbReference>
<organism evidence="7">
    <name type="scientific">Capitella teleta</name>
    <name type="common">Polychaete worm</name>
    <dbReference type="NCBI Taxonomy" id="283909"/>
    <lineage>
        <taxon>Eukaryota</taxon>
        <taxon>Metazoa</taxon>
        <taxon>Spiralia</taxon>
        <taxon>Lophotrochozoa</taxon>
        <taxon>Annelida</taxon>
        <taxon>Polychaeta</taxon>
        <taxon>Sedentaria</taxon>
        <taxon>Scolecida</taxon>
        <taxon>Capitellidae</taxon>
        <taxon>Capitella</taxon>
    </lineage>
</organism>
<accession>R7UFW6</accession>
<dbReference type="InterPro" id="IPR014352">
    <property type="entry name" value="FERM/acyl-CoA-bd_prot_sf"/>
</dbReference>
<dbReference type="PROSITE" id="PS50057">
    <property type="entry name" value="FERM_3"/>
    <property type="match status" value="1"/>
</dbReference>
<dbReference type="InterPro" id="IPR019747">
    <property type="entry name" value="FERM_CS"/>
</dbReference>
<dbReference type="PROSITE" id="PS00660">
    <property type="entry name" value="FERM_1"/>
    <property type="match status" value="1"/>
</dbReference>
<dbReference type="FunFam" id="1.20.120.230:FF:000005">
    <property type="entry name" value="Talin 1"/>
    <property type="match status" value="1"/>
</dbReference>
<dbReference type="CDD" id="cd14473">
    <property type="entry name" value="FERM_B-lobe"/>
    <property type="match status" value="1"/>
</dbReference>
<dbReference type="OMA" id="VDMTQHY"/>
<dbReference type="Gene3D" id="1.20.80.10">
    <property type="match status" value="1"/>
</dbReference>
<feature type="coiled-coil region" evidence="4">
    <location>
        <begin position="2510"/>
        <end position="2537"/>
    </location>
</feature>
<dbReference type="GO" id="GO:0005200">
    <property type="term" value="F:structural constituent of cytoskeleton"/>
    <property type="evidence" value="ECO:0007669"/>
    <property type="project" value="InterPro"/>
</dbReference>
<dbReference type="GO" id="GO:0005925">
    <property type="term" value="C:focal adhesion"/>
    <property type="evidence" value="ECO:0007669"/>
    <property type="project" value="InterPro"/>
</dbReference>
<dbReference type="Gene3D" id="1.20.1410.10">
    <property type="entry name" value="I/LWEQ domain"/>
    <property type="match status" value="1"/>
</dbReference>
<dbReference type="FunFam" id="1.20.120.230:FF:000003">
    <property type="entry name" value="Talin 2"/>
    <property type="match status" value="1"/>
</dbReference>
<feature type="domain" description="I/LWEQ" evidence="6">
    <location>
        <begin position="2299"/>
        <end position="2542"/>
    </location>
</feature>
<dbReference type="InterPro" id="IPR049108">
    <property type="entry name" value="Talin_R4"/>
</dbReference>
<dbReference type="PROSITE" id="PS50945">
    <property type="entry name" value="I_LWEQ"/>
    <property type="match status" value="1"/>
</dbReference>
<evidence type="ECO:0000256" key="4">
    <source>
        <dbReference type="SAM" id="Coils"/>
    </source>
</evidence>
<sequence length="2552" mass="272918">MATLSLKVGLVGTSVVKTMQFDPSTIVYDACKIIREKIAESNEGNPADYGLFLADEDPKKGVWLESGRTLEYYLLRNGDLLEYKKKQRVLRVRTLDGSVKTLHVDDSHTVGQLMITICTKIGITNHDEYSLVQDIPDEEREKTLTLRRDKSIAKDQKKLDEMKKKLHTDDELNWLDHSKTLREQGIDVLETLLLRRKFFFSDQNVDARDPVQLNLLYVQTRDAILKGAHPVSPDEALLFAGVQCQIQFGDHVESKHKAGFLDLKEFLPKEYAKGKGIEKKIYAEHKKLAGLAEIDGKVKYTQVARSLKTYGITFFLVKEKMKGKNKLQPRLLGITKDSVVRVDAKTKEIIKTYPLTTVKRWAASPNSFTLDFGDYSDSYYSTQTMEGEQISQLIAGYIDIILKKKKAKDHLGIDGDEESTMYEDSVSPFKATTIRQQSSKVGHANMGSVALPAVLRAGESAQNQFTTGSMQKAQFSQVSDQAHAGGQLSMAVSAQRGLLGSINSSLSAVTDAQNGLVQKAELPQLGSDPASHQWKEQTRDLSRQKVGSQLSAMNAATAQVVTLTSGGPDDTDYTAVGSAVQTISSNIGEFSRDMRMLAALEEDGTDGDKLLDAARRLAGAFSDLLKAAQPGSQEPRQNLLNAASKIGEAGHDIMVKVEDETEADSAFQDTLMALAKAVANTTAALVLKAKGVAGQCENQTDQNSVIGSATQCALATSQLVACTKVVAPTIHNPSCQEQLVEAAKHVAKNVDSVADTAQGVCKDDKTLQDLGGAATDVSKALDNLLHHIRTGANGSREVCFNLCMDTILLASDRLFSSMGDTPEMVKHARILAQATSQLVNALKCDAETHDDSEQQKKLMAAAKLLADATARMVEAAKGCASAPEDEHQQMALKAAAEELRSATSQTSAGALKRQIFNKLQLAARNVASAGTQLINASSGSGASNRNQASHQQLMAQNRVVSDESIPKLVQGLKATVQNPDSPAAQMVLINASQDILQPGGKLVTSAKAAVPTVGDQAAAMSLSNASQNLASALMELRSALSKAQEACGSLEIDGALDQVHSLERDIDMIRASARNGQLAALPGETAEISAIQLGATSKTVGSSMAQLLTAAAQGNDNYTGIGARETANALRVLTNAIRGVAATTDDQALQDAILECAADVMEKSANLIEEAKKAVANPQNPENQTRLAQVAKAVSQALNNCVNCLPGLRDVDQAVRYITTISMKLSSPQDVRASHPPSNRSIQEVQENLNFRAASLNKAAGDIVTASAGPPQGVAHSSNRFSHAYEDFVDTGLEMTTVTKNVETKTQIISNLRSVSMVSSKLLMATKSLLADPNAPNAKNQLTQAARAVTDSINSLINECTVSAPGQKECDNALRQMQMMRPLLDDPSEPVNDSSYFESLDGVVDKAKILAYSMTGISNHAKQNQIDDFCESVRNFADAICGIVENAAHSAYLVGIADPNSEPGRSGLVDQSHFARANQAILMACQSLTNPASTQQQVLSAATVVAKHTSALCNTCRMASQRTGNPVAKRHFVQSAKDVANNTANLVRAIKVLDSHFNEDNRARCAEAAKPLLQAVDELSAFASSPEFASVPAKISPMARKAQGPIVQSTQAILEGACSMVLSAKQLAVNPRDHHVYQNYSTHSHSVSEGLKHLVGSIKDSAPGQKECDRAIEQVDQCMHELDRASLAAVSQSLHPRTDNSLQAFQENLLNSARQILELIEPLRSAARNQPEKVGHLVNAIANYMEPLIDGSTGAASKTVNSRQQMAILDQTKTVAESALQMLIAAKEAGGNPKNGPAQQALDENVDGTKECLTELLQTIEEAASSAGHMNSLIDSISKSIARAEERCPSRDGSTFVDHQTNIVQLAKQIARGSQEMLSKVHSNSMSDLGHLAQSLTRDYALLSDEVRGAVATSSNPEIANRLLRSVQDLGHTCLDLVRDAGHLQASPQDSFARSDLNEHTHKVKEKVSQVLAALQAGARGTQACIHAASTVSGIIGDLDTTIMFATAGTLNADGDEAFSDHRENILRTAKSLVEDTKTLVAGAASNQEQLASAASSAVMTITQLSDCVKQGAASLGSEQPEAQVLLINAVKDVASALGELISATKNASGKTAQDPTMGVLKDSAKVMVTNVTSLLKTVKTVEDEAARGTRALESSIEAIQQEMNTYKSTDRVEKSISAEELIRFTKPITIATAKAVAAGNSCRQEDVIVAANMGRKAISDLLKACKAAAAGSDNPDLKRRVVEVGASCSLAYRDLLEHINNVIVAPTPENKLRLAQLSKHVAANVSELVQAGEALKGMDYMDPSDPTIIAETELLSAASSIEAAAKKLSSLQPRRQHSGPKEANENLNFEEQILVAARSIAAATAALVKAASAAQRELVMQGRIGMGSSDTDEDSQWSEGLISAARMVAAATHSLCDAANSMVQGQASEEKLISSAKQVASSTAQLLVACKVKADMGSQAMRRLQAAGNAVKRATEALVKEAQSYKDNLNGDDVDLNVSDKLVGGLAQIIMAQEDILVKEKELESARRKLETIRKAKYKDRPLDYESGSDF</sequence>
<keyword evidence="2" id="KW-0963">Cytoplasm</keyword>
<dbReference type="SUPFAM" id="SSF54236">
    <property type="entry name" value="Ubiquitin-like"/>
    <property type="match status" value="1"/>
</dbReference>
<dbReference type="PANTHER" id="PTHR19981">
    <property type="entry name" value="TALIN"/>
    <property type="match status" value="1"/>
</dbReference>
<dbReference type="Pfam" id="PF21896">
    <property type="entry name" value="Talin_IBS2B"/>
    <property type="match status" value="4"/>
</dbReference>
<dbReference type="InterPro" id="IPR015009">
    <property type="entry name" value="Vinculin-bd_dom"/>
</dbReference>
<dbReference type="Gene3D" id="1.20.1420.10">
    <property type="entry name" value="Talin, central domain"/>
    <property type="match status" value="7"/>
</dbReference>
<dbReference type="EnsemblMetazoa" id="CapteT166206">
    <property type="protein sequence ID" value="CapteP166206"/>
    <property type="gene ID" value="CapteG166206"/>
</dbReference>
<dbReference type="Pfam" id="PF21989">
    <property type="entry name" value="RA_2"/>
    <property type="match status" value="1"/>
</dbReference>
<dbReference type="InterPro" id="IPR036723">
    <property type="entry name" value="Alpha-catenin/vinculin-like_sf"/>
</dbReference>
<feature type="domain" description="FERM" evidence="5">
    <location>
        <begin position="88"/>
        <end position="405"/>
    </location>
</feature>
<dbReference type="SUPFAM" id="SSF109885">
    <property type="entry name" value="I/LWEQ domain"/>
    <property type="match status" value="4"/>
</dbReference>
<dbReference type="FunFam" id="1.20.1410.10:FF:000001">
    <property type="entry name" value="Talin 2"/>
    <property type="match status" value="1"/>
</dbReference>